<dbReference type="Proteomes" id="UP000799118">
    <property type="component" value="Unassembled WGS sequence"/>
</dbReference>
<evidence type="ECO:0000313" key="2">
    <source>
        <dbReference type="EMBL" id="KAE9397517.1"/>
    </source>
</evidence>
<feature type="chain" id="PRO_5025382529" evidence="1">
    <location>
        <begin position="16"/>
        <end position="170"/>
    </location>
</feature>
<organism evidence="2 3">
    <name type="scientific">Gymnopus androsaceus JB14</name>
    <dbReference type="NCBI Taxonomy" id="1447944"/>
    <lineage>
        <taxon>Eukaryota</taxon>
        <taxon>Fungi</taxon>
        <taxon>Dikarya</taxon>
        <taxon>Basidiomycota</taxon>
        <taxon>Agaricomycotina</taxon>
        <taxon>Agaricomycetes</taxon>
        <taxon>Agaricomycetidae</taxon>
        <taxon>Agaricales</taxon>
        <taxon>Marasmiineae</taxon>
        <taxon>Omphalotaceae</taxon>
        <taxon>Gymnopus</taxon>
    </lineage>
</organism>
<keyword evidence="1" id="KW-0732">Signal</keyword>
<name>A0A6A4HKA9_9AGAR</name>
<dbReference type="OrthoDB" id="2980357at2759"/>
<reference evidence="2" key="1">
    <citation type="journal article" date="2019" name="Environ. Microbiol.">
        <title>Fungal ecological strategies reflected in gene transcription - a case study of two litter decomposers.</title>
        <authorList>
            <person name="Barbi F."/>
            <person name="Kohler A."/>
            <person name="Barry K."/>
            <person name="Baskaran P."/>
            <person name="Daum C."/>
            <person name="Fauchery L."/>
            <person name="Ihrmark K."/>
            <person name="Kuo A."/>
            <person name="LaButti K."/>
            <person name="Lipzen A."/>
            <person name="Morin E."/>
            <person name="Grigoriev I.V."/>
            <person name="Henrissat B."/>
            <person name="Lindahl B."/>
            <person name="Martin F."/>
        </authorList>
    </citation>
    <scope>NUCLEOTIDE SEQUENCE</scope>
    <source>
        <strain evidence="2">JB14</strain>
    </source>
</reference>
<evidence type="ECO:0000313" key="3">
    <source>
        <dbReference type="Proteomes" id="UP000799118"/>
    </source>
</evidence>
<sequence>MTCLLRLAIYGAVAGSNLIALDLDPSVIQASLHDLFGAFQLYLEWIFIRARTGAASPLFDLRAIVNDQEGICHQPGVLIDCPLRPRHNNTIPDIDQKFFVLHKFIGDIAWMCGGADPGSDDEEDEEEYHKVLSNKNFDEVVEMLNSSRLDFFSREGTFGRTWVPKEVDVN</sequence>
<feature type="signal peptide" evidence="1">
    <location>
        <begin position="1"/>
        <end position="15"/>
    </location>
</feature>
<keyword evidence="3" id="KW-1185">Reference proteome</keyword>
<protein>
    <submittedName>
        <fullName evidence="2">Uncharacterized protein</fullName>
    </submittedName>
</protein>
<dbReference type="AlphaFoldDB" id="A0A6A4HKA9"/>
<gene>
    <name evidence="2" type="ORF">BT96DRAFT_1020774</name>
</gene>
<dbReference type="EMBL" id="ML769496">
    <property type="protein sequence ID" value="KAE9397517.1"/>
    <property type="molecule type" value="Genomic_DNA"/>
</dbReference>
<accession>A0A6A4HKA9</accession>
<proteinExistence type="predicted"/>
<evidence type="ECO:0000256" key="1">
    <source>
        <dbReference type="SAM" id="SignalP"/>
    </source>
</evidence>